<dbReference type="InterPro" id="IPR003094">
    <property type="entry name" value="6Pfruct_kin"/>
</dbReference>
<dbReference type="GO" id="GO:0005524">
    <property type="term" value="F:ATP binding"/>
    <property type="evidence" value="ECO:0007669"/>
    <property type="project" value="UniProtKB-KW"/>
</dbReference>
<dbReference type="Proteomes" id="UP000031516">
    <property type="component" value="Unassembled WGS sequence"/>
</dbReference>
<dbReference type="Pfam" id="PF01591">
    <property type="entry name" value="6PF2K"/>
    <property type="match status" value="1"/>
</dbReference>
<dbReference type="GO" id="GO:0006000">
    <property type="term" value="P:fructose metabolic process"/>
    <property type="evidence" value="ECO:0007669"/>
    <property type="project" value="InterPro"/>
</dbReference>
<reference evidence="4 5" key="1">
    <citation type="submission" date="2014-03" db="EMBL/GenBank/DDBJ databases">
        <title>The genome of Kluyveromyces dobzhanskii.</title>
        <authorList>
            <person name="Nystedt B."/>
            <person name="Astrom S."/>
        </authorList>
    </citation>
    <scope>NUCLEOTIDE SEQUENCE [LARGE SCALE GENOMIC DNA]</scope>
    <source>
        <strain evidence="4 5">CBS 2104</strain>
    </source>
</reference>
<dbReference type="InterPro" id="IPR013079">
    <property type="entry name" value="6Phosfructo_kin"/>
</dbReference>
<dbReference type="GO" id="GO:0006003">
    <property type="term" value="P:fructose 2,6-bisphosphate metabolic process"/>
    <property type="evidence" value="ECO:0007669"/>
    <property type="project" value="InterPro"/>
</dbReference>
<accession>A0A0A8L0W1</accession>
<keyword evidence="5" id="KW-1185">Reference proteome</keyword>
<dbReference type="EMBL" id="CCBQ010000016">
    <property type="protein sequence ID" value="CDO92529.1"/>
    <property type="molecule type" value="Genomic_DNA"/>
</dbReference>
<keyword evidence="2" id="KW-0067">ATP-binding</keyword>
<dbReference type="PANTHER" id="PTHR10606:SF49">
    <property type="entry name" value="6-PHOSPHOFRUCTO-2-KINASE DOMAIN-CONTAINING PROTEIN"/>
    <property type="match status" value="1"/>
</dbReference>
<protein>
    <submittedName>
        <fullName evidence="4">WGS project CCBQ000000000 data, contig 00012</fullName>
    </submittedName>
</protein>
<evidence type="ECO:0000256" key="2">
    <source>
        <dbReference type="ARBA" id="ARBA00022840"/>
    </source>
</evidence>
<dbReference type="GO" id="GO:0003873">
    <property type="term" value="F:6-phosphofructo-2-kinase activity"/>
    <property type="evidence" value="ECO:0007669"/>
    <property type="project" value="InterPro"/>
</dbReference>
<feature type="domain" description="6-phosphofructo-2-kinase" evidence="3">
    <location>
        <begin position="7"/>
        <end position="195"/>
    </location>
</feature>
<dbReference type="Gene3D" id="3.40.50.300">
    <property type="entry name" value="P-loop containing nucleotide triphosphate hydrolases"/>
    <property type="match status" value="1"/>
</dbReference>
<organism evidence="4 5">
    <name type="scientific">Kluyveromyces dobzhanskii CBS 2104</name>
    <dbReference type="NCBI Taxonomy" id="1427455"/>
    <lineage>
        <taxon>Eukaryota</taxon>
        <taxon>Fungi</taxon>
        <taxon>Dikarya</taxon>
        <taxon>Ascomycota</taxon>
        <taxon>Saccharomycotina</taxon>
        <taxon>Saccharomycetes</taxon>
        <taxon>Saccharomycetales</taxon>
        <taxon>Saccharomycetaceae</taxon>
        <taxon>Kluyveromyces</taxon>
    </lineage>
</organism>
<dbReference type="SUPFAM" id="SSF52540">
    <property type="entry name" value="P-loop containing nucleoside triphosphate hydrolases"/>
    <property type="match status" value="1"/>
</dbReference>
<evidence type="ECO:0000259" key="3">
    <source>
        <dbReference type="Pfam" id="PF01591"/>
    </source>
</evidence>
<comment type="caution">
    <text evidence="4">The sequence shown here is derived from an EMBL/GenBank/DDBJ whole genome shotgun (WGS) entry which is preliminary data.</text>
</comment>
<dbReference type="AlphaFoldDB" id="A0A0A8L0W1"/>
<dbReference type="GO" id="GO:0005829">
    <property type="term" value="C:cytosol"/>
    <property type="evidence" value="ECO:0007669"/>
    <property type="project" value="TreeGrafter"/>
</dbReference>
<evidence type="ECO:0000256" key="1">
    <source>
        <dbReference type="ARBA" id="ARBA00022741"/>
    </source>
</evidence>
<gene>
    <name evidence="4" type="ORF">KLDO_g848</name>
</gene>
<dbReference type="InterPro" id="IPR027417">
    <property type="entry name" value="P-loop_NTPase"/>
</dbReference>
<proteinExistence type="predicted"/>
<evidence type="ECO:0000313" key="4">
    <source>
        <dbReference type="EMBL" id="CDO92529.1"/>
    </source>
</evidence>
<name>A0A0A8L0W1_9SACH</name>
<evidence type="ECO:0000313" key="5">
    <source>
        <dbReference type="Proteomes" id="UP000031516"/>
    </source>
</evidence>
<dbReference type="PANTHER" id="PTHR10606">
    <property type="entry name" value="6-PHOSPHOFRUCTO-2-KINASE/FRUCTOSE-2,6-BISPHOSPHATASE"/>
    <property type="match status" value="1"/>
</dbReference>
<keyword evidence="1" id="KW-0547">Nucleotide-binding</keyword>
<dbReference type="OrthoDB" id="267323at2759"/>
<sequence>MNCLRNNETIENQQPAKTVIVMVGLPARGKSTIAKQIESTISEKCRIFNAGQRRRQTGSNGSLVPNEQIFDMSDANSVKLRDDIALSSLKELLSWLQSGPNNSVGIFDATNSTVKRRTLILDTLERHSCVPMNVIFIEVVVDSDKILEEHLYWKVRQSNDYKHLENKEWCISDFQSRMKQYEAVYEPIQQNEFKTCYNKKFPISTFQIKNRYQRCLFHGEEPPAFIYFALLSLQRQWFVEKNAHLTTLRYTKAKRPSGFFVPWTWLKLRKLF</sequence>
<dbReference type="GO" id="GO:0004331">
    <property type="term" value="F:fructose-2,6-bisphosphate 2-phosphatase activity"/>
    <property type="evidence" value="ECO:0007669"/>
    <property type="project" value="TreeGrafter"/>
</dbReference>